<name>A0A0F9BAV9_9ZZZZ</name>
<gene>
    <name evidence="1" type="ORF">LCGC14_2472000</name>
</gene>
<proteinExistence type="predicted"/>
<comment type="caution">
    <text evidence="1">The sequence shown here is derived from an EMBL/GenBank/DDBJ whole genome shotgun (WGS) entry which is preliminary data.</text>
</comment>
<accession>A0A0F9BAV9</accession>
<dbReference type="AlphaFoldDB" id="A0A0F9BAV9"/>
<reference evidence="1" key="1">
    <citation type="journal article" date="2015" name="Nature">
        <title>Complex archaea that bridge the gap between prokaryotes and eukaryotes.</title>
        <authorList>
            <person name="Spang A."/>
            <person name="Saw J.H."/>
            <person name="Jorgensen S.L."/>
            <person name="Zaremba-Niedzwiedzka K."/>
            <person name="Martijn J."/>
            <person name="Lind A.E."/>
            <person name="van Eijk R."/>
            <person name="Schleper C."/>
            <person name="Guy L."/>
            <person name="Ettema T.J."/>
        </authorList>
    </citation>
    <scope>NUCLEOTIDE SEQUENCE</scope>
</reference>
<evidence type="ECO:0000313" key="1">
    <source>
        <dbReference type="EMBL" id="KKL18790.1"/>
    </source>
</evidence>
<organism evidence="1">
    <name type="scientific">marine sediment metagenome</name>
    <dbReference type="NCBI Taxonomy" id="412755"/>
    <lineage>
        <taxon>unclassified sequences</taxon>
        <taxon>metagenomes</taxon>
        <taxon>ecological metagenomes</taxon>
    </lineage>
</organism>
<protein>
    <submittedName>
        <fullName evidence="1">Uncharacterized protein</fullName>
    </submittedName>
</protein>
<dbReference type="EMBL" id="LAZR01038735">
    <property type="protein sequence ID" value="KKL18790.1"/>
    <property type="molecule type" value="Genomic_DNA"/>
</dbReference>
<sequence>MATLNDAVRISMIADGVTNFNRLDILDGAVVLATFTIAWAAGAAGVQAVQSTPVSVSASATGVADLAVLYKNDDTPDERLTGLSVGTGAEDVTIDNVNISSGQTVNLTALSLTMPAAV</sequence>